<dbReference type="Proteomes" id="UP001157961">
    <property type="component" value="Unassembled WGS sequence"/>
</dbReference>
<feature type="binding site" evidence="8">
    <location>
        <position position="117"/>
    </location>
    <ligand>
        <name>ATP</name>
        <dbReference type="ChEBI" id="CHEBI:30616"/>
    </ligand>
</feature>
<evidence type="ECO:0000256" key="4">
    <source>
        <dbReference type="ARBA" id="ARBA00022723"/>
    </source>
</evidence>
<feature type="binding site" evidence="8">
    <location>
        <position position="250"/>
    </location>
    <ligand>
        <name>ATP</name>
        <dbReference type="ChEBI" id="CHEBI:30616"/>
    </ligand>
</feature>
<keyword evidence="4 8" id="KW-0479">Metal-binding</keyword>
<name>A0ABY1PDX4_9RHOB</name>
<evidence type="ECO:0000256" key="8">
    <source>
        <dbReference type="HAMAP-Rule" id="MF_00692"/>
    </source>
</evidence>
<keyword evidence="8" id="KW-0464">Manganese</keyword>
<feature type="binding site" evidence="8">
    <location>
        <position position="175"/>
    </location>
    <ligand>
        <name>ATP</name>
        <dbReference type="ChEBI" id="CHEBI:30616"/>
    </ligand>
</feature>
<keyword evidence="10" id="KW-1185">Reference proteome</keyword>
<dbReference type="InterPro" id="IPR003846">
    <property type="entry name" value="SelO"/>
</dbReference>
<dbReference type="Pfam" id="PF02696">
    <property type="entry name" value="SelO"/>
    <property type="match status" value="1"/>
</dbReference>
<evidence type="ECO:0000256" key="7">
    <source>
        <dbReference type="ARBA" id="ARBA00022842"/>
    </source>
</evidence>
<feature type="binding site" evidence="8">
    <location>
        <position position="90"/>
    </location>
    <ligand>
        <name>ATP</name>
        <dbReference type="ChEBI" id="CHEBI:30616"/>
    </ligand>
</feature>
<comment type="catalytic activity">
    <reaction evidence="8">
        <text>L-histidyl-[protein] + UTP = N(tele)-(5'-uridylyl)-L-histidyl-[protein] + diphosphate</text>
        <dbReference type="Rhea" id="RHEA:83891"/>
        <dbReference type="Rhea" id="RHEA-COMP:9745"/>
        <dbReference type="Rhea" id="RHEA-COMP:20239"/>
        <dbReference type="ChEBI" id="CHEBI:29979"/>
        <dbReference type="ChEBI" id="CHEBI:33019"/>
        <dbReference type="ChEBI" id="CHEBI:46398"/>
        <dbReference type="ChEBI" id="CHEBI:233474"/>
    </reaction>
</comment>
<comment type="catalytic activity">
    <reaction evidence="8">
        <text>L-threonyl-[protein] + ATP = 3-O-(5'-adenylyl)-L-threonyl-[protein] + diphosphate</text>
        <dbReference type="Rhea" id="RHEA:54292"/>
        <dbReference type="Rhea" id="RHEA-COMP:11060"/>
        <dbReference type="Rhea" id="RHEA-COMP:13847"/>
        <dbReference type="ChEBI" id="CHEBI:30013"/>
        <dbReference type="ChEBI" id="CHEBI:30616"/>
        <dbReference type="ChEBI" id="CHEBI:33019"/>
        <dbReference type="ChEBI" id="CHEBI:138113"/>
        <dbReference type="EC" id="2.7.7.108"/>
    </reaction>
</comment>
<comment type="catalytic activity">
    <reaction evidence="8">
        <text>L-seryl-[protein] + ATP = 3-O-(5'-adenylyl)-L-seryl-[protein] + diphosphate</text>
        <dbReference type="Rhea" id="RHEA:58120"/>
        <dbReference type="Rhea" id="RHEA-COMP:9863"/>
        <dbReference type="Rhea" id="RHEA-COMP:15073"/>
        <dbReference type="ChEBI" id="CHEBI:29999"/>
        <dbReference type="ChEBI" id="CHEBI:30616"/>
        <dbReference type="ChEBI" id="CHEBI:33019"/>
        <dbReference type="ChEBI" id="CHEBI:142516"/>
        <dbReference type="EC" id="2.7.7.108"/>
    </reaction>
</comment>
<reference evidence="9 10" key="1">
    <citation type="submission" date="2017-05" db="EMBL/GenBank/DDBJ databases">
        <authorList>
            <person name="Varghese N."/>
            <person name="Submissions S."/>
        </authorList>
    </citation>
    <scope>NUCLEOTIDE SEQUENCE [LARGE SCALE GENOMIC DNA]</scope>
    <source>
        <strain evidence="9 10">DSM 29734</strain>
    </source>
</reference>
<feature type="active site" description="Proton acceptor" evidence="8">
    <location>
        <position position="240"/>
    </location>
</feature>
<evidence type="ECO:0000313" key="10">
    <source>
        <dbReference type="Proteomes" id="UP001157961"/>
    </source>
</evidence>
<evidence type="ECO:0000256" key="2">
    <source>
        <dbReference type="ARBA" id="ARBA00022679"/>
    </source>
</evidence>
<keyword evidence="6 8" id="KW-0067">ATP-binding</keyword>
<comment type="catalytic activity">
    <reaction evidence="8">
        <text>L-seryl-[protein] + UTP = O-(5'-uridylyl)-L-seryl-[protein] + diphosphate</text>
        <dbReference type="Rhea" id="RHEA:64604"/>
        <dbReference type="Rhea" id="RHEA-COMP:9863"/>
        <dbReference type="Rhea" id="RHEA-COMP:16635"/>
        <dbReference type="ChEBI" id="CHEBI:29999"/>
        <dbReference type="ChEBI" id="CHEBI:33019"/>
        <dbReference type="ChEBI" id="CHEBI:46398"/>
        <dbReference type="ChEBI" id="CHEBI:156051"/>
    </reaction>
</comment>
<feature type="binding site" evidence="8">
    <location>
        <position position="87"/>
    </location>
    <ligand>
        <name>ATP</name>
        <dbReference type="ChEBI" id="CHEBI:30616"/>
    </ligand>
</feature>
<dbReference type="EC" id="2.7.7.108" evidence="8"/>
<comment type="function">
    <text evidence="8">Nucleotidyltransferase involved in the post-translational modification of proteins. It can catalyze the addition of adenosine monophosphate (AMP) or uridine monophosphate (UMP) to a protein, resulting in modifications known as AMPylation and UMPylation.</text>
</comment>
<keyword evidence="3 8" id="KW-0548">Nucleotidyltransferase</keyword>
<dbReference type="HAMAP" id="MF_00692">
    <property type="entry name" value="SelO"/>
    <property type="match status" value="1"/>
</dbReference>
<feature type="binding site" evidence="8">
    <location>
        <position position="250"/>
    </location>
    <ligand>
        <name>Mg(2+)</name>
        <dbReference type="ChEBI" id="CHEBI:18420"/>
    </ligand>
</feature>
<dbReference type="PANTHER" id="PTHR32057:SF14">
    <property type="entry name" value="PROTEIN ADENYLYLTRANSFERASE SELO, MITOCHONDRIAL"/>
    <property type="match status" value="1"/>
</dbReference>
<dbReference type="NCBIfam" id="NF000658">
    <property type="entry name" value="PRK00029.1"/>
    <property type="match status" value="1"/>
</dbReference>
<dbReference type="PANTHER" id="PTHR32057">
    <property type="entry name" value="PROTEIN ADENYLYLTRANSFERASE SELO, MITOCHONDRIAL"/>
    <property type="match status" value="1"/>
</dbReference>
<evidence type="ECO:0000313" key="9">
    <source>
        <dbReference type="EMBL" id="SMP32298.1"/>
    </source>
</evidence>
<feature type="binding site" evidence="8">
    <location>
        <position position="241"/>
    </location>
    <ligand>
        <name>Mg(2+)</name>
        <dbReference type="ChEBI" id="CHEBI:18420"/>
    </ligand>
</feature>
<proteinExistence type="inferred from homology"/>
<comment type="cofactor">
    <cofactor evidence="8">
        <name>Mg(2+)</name>
        <dbReference type="ChEBI" id="CHEBI:18420"/>
    </cofactor>
    <cofactor evidence="8">
        <name>Mn(2+)</name>
        <dbReference type="ChEBI" id="CHEBI:29035"/>
    </cofactor>
</comment>
<feature type="binding site" evidence="8">
    <location>
        <position position="118"/>
    </location>
    <ligand>
        <name>ATP</name>
        <dbReference type="ChEBI" id="CHEBI:30616"/>
    </ligand>
</feature>
<organism evidence="9 10">
    <name type="scientific">Shimia sagamensis</name>
    <dbReference type="NCBI Taxonomy" id="1566352"/>
    <lineage>
        <taxon>Bacteria</taxon>
        <taxon>Pseudomonadati</taxon>
        <taxon>Pseudomonadota</taxon>
        <taxon>Alphaproteobacteria</taxon>
        <taxon>Rhodobacterales</taxon>
        <taxon>Roseobacteraceae</taxon>
    </lineage>
</organism>
<comment type="catalytic activity">
    <reaction evidence="8">
        <text>L-tyrosyl-[protein] + UTP = O-(5'-uridylyl)-L-tyrosyl-[protein] + diphosphate</text>
        <dbReference type="Rhea" id="RHEA:83887"/>
        <dbReference type="Rhea" id="RHEA-COMP:10136"/>
        <dbReference type="Rhea" id="RHEA-COMP:20238"/>
        <dbReference type="ChEBI" id="CHEBI:33019"/>
        <dbReference type="ChEBI" id="CHEBI:46398"/>
        <dbReference type="ChEBI" id="CHEBI:46858"/>
        <dbReference type="ChEBI" id="CHEBI:90602"/>
    </reaction>
</comment>
<feature type="binding site" evidence="8">
    <location>
        <position position="105"/>
    </location>
    <ligand>
        <name>ATP</name>
        <dbReference type="ChEBI" id="CHEBI:30616"/>
    </ligand>
</feature>
<feature type="binding site" evidence="8">
    <location>
        <position position="168"/>
    </location>
    <ligand>
        <name>ATP</name>
        <dbReference type="ChEBI" id="CHEBI:30616"/>
    </ligand>
</feature>
<gene>
    <name evidence="8" type="primary">ydiU</name>
    <name evidence="8" type="synonym">selO</name>
    <name evidence="9" type="ORF">SAMN06265373_108165</name>
</gene>
<feature type="binding site" evidence="8">
    <location>
        <position position="89"/>
    </location>
    <ligand>
        <name>ATP</name>
        <dbReference type="ChEBI" id="CHEBI:30616"/>
    </ligand>
</feature>
<evidence type="ECO:0000256" key="6">
    <source>
        <dbReference type="ARBA" id="ARBA00022840"/>
    </source>
</evidence>
<dbReference type="EMBL" id="FXTY01000008">
    <property type="protein sequence ID" value="SMP32298.1"/>
    <property type="molecule type" value="Genomic_DNA"/>
</dbReference>
<accession>A0ABY1PDX4</accession>
<comment type="catalytic activity">
    <reaction evidence="8">
        <text>L-tyrosyl-[protein] + ATP = O-(5'-adenylyl)-L-tyrosyl-[protein] + diphosphate</text>
        <dbReference type="Rhea" id="RHEA:54288"/>
        <dbReference type="Rhea" id="RHEA-COMP:10136"/>
        <dbReference type="Rhea" id="RHEA-COMP:13846"/>
        <dbReference type="ChEBI" id="CHEBI:30616"/>
        <dbReference type="ChEBI" id="CHEBI:33019"/>
        <dbReference type="ChEBI" id="CHEBI:46858"/>
        <dbReference type="ChEBI" id="CHEBI:83624"/>
        <dbReference type="EC" id="2.7.7.108"/>
    </reaction>
</comment>
<protein>
    <recommendedName>
        <fullName evidence="8">Protein nucleotidyltransferase YdiU</fullName>
        <ecNumber evidence="8">2.7.7.-</ecNumber>
    </recommendedName>
    <alternativeName>
        <fullName evidence="8">Protein adenylyltransferase YdiU</fullName>
        <ecNumber evidence="8">2.7.7.108</ecNumber>
    </alternativeName>
    <alternativeName>
        <fullName evidence="8">Protein uridylyltransferase YdiU</fullName>
        <ecNumber evidence="8">2.7.7.-</ecNumber>
    </alternativeName>
</protein>
<dbReference type="EC" id="2.7.7.-" evidence="8"/>
<evidence type="ECO:0000256" key="3">
    <source>
        <dbReference type="ARBA" id="ARBA00022695"/>
    </source>
</evidence>
<sequence>MTLHIPFDNTYVDLPNRLFSHQKPYPVRAPKLVAFNHSLATALGITGAEDELELAHVFSGTTVPEGADPIALFYAGHQFGNWNPQMGDGRAVLLGESKGYDIQLKGSGPTPYARRGDGRAWLGPVLREYVVSEAMHALGIPSTRALAAVETGEEIMRDRPLPGAVLTRVASSHIRVGTFQALAARQDTDGLQALMEYACARHYPDANTPAAFLKAVIARQANLVAKWMSVGFIHGVMNTDNCAISGETIDYGPCAFMDAFHPGQVFSSIDRHGRYAYGNQPQIIAWNMAQLATSLLPLEKNSDAAVEEFTNLVNDMPDMLRQFWRQAFGKKLGIAEAVVGDDRLISQLLSIMTDQKSDFTNTFRDLTDSPTASLDVTDHSDFQDWSIRWQDRLALQHAVPSDIMRKANPIFTPRNHQIEAMIAQAVDGDFALFRQLNDALANPFEANPDWTDLTAPPTDAEKVTQTFCGT</sequence>
<keyword evidence="5 8" id="KW-0547">Nucleotide-binding</keyword>
<comment type="similarity">
    <text evidence="1 8">Belongs to the SELO family.</text>
</comment>
<comment type="caution">
    <text evidence="9">The sequence shown here is derived from an EMBL/GenBank/DDBJ whole genome shotgun (WGS) entry which is preliminary data.</text>
</comment>
<evidence type="ECO:0000256" key="5">
    <source>
        <dbReference type="ARBA" id="ARBA00022741"/>
    </source>
</evidence>
<evidence type="ECO:0000256" key="1">
    <source>
        <dbReference type="ARBA" id="ARBA00009747"/>
    </source>
</evidence>
<dbReference type="RefSeq" id="WP_283427462.1">
    <property type="nucleotide sequence ID" value="NZ_FXTY01000008.1"/>
</dbReference>
<keyword evidence="2 8" id="KW-0808">Transferase</keyword>
<keyword evidence="7 8" id="KW-0460">Magnesium</keyword>